<dbReference type="InterPro" id="IPR050190">
    <property type="entry name" value="UPF0213_domain"/>
</dbReference>
<dbReference type="EMBL" id="PFAT01000025">
    <property type="protein sequence ID" value="PIR92429.1"/>
    <property type="molecule type" value="Genomic_DNA"/>
</dbReference>
<evidence type="ECO:0000259" key="2">
    <source>
        <dbReference type="PROSITE" id="PS50164"/>
    </source>
</evidence>
<dbReference type="Gene3D" id="3.40.1440.10">
    <property type="entry name" value="GIY-YIG endonuclease"/>
    <property type="match status" value="1"/>
</dbReference>
<comment type="similarity">
    <text evidence="1">Belongs to the UPF0213 family.</text>
</comment>
<evidence type="ECO:0000313" key="3">
    <source>
        <dbReference type="EMBL" id="PIR92429.1"/>
    </source>
</evidence>
<evidence type="ECO:0000256" key="1">
    <source>
        <dbReference type="ARBA" id="ARBA00007435"/>
    </source>
</evidence>
<name>A0A2H0V1V7_9BACT</name>
<dbReference type="PANTHER" id="PTHR34477:SF1">
    <property type="entry name" value="UPF0213 PROTEIN YHBQ"/>
    <property type="match status" value="1"/>
</dbReference>
<dbReference type="AlphaFoldDB" id="A0A2H0V1V7"/>
<protein>
    <submittedName>
        <fullName evidence="3">Excinuclease ABC subunit C</fullName>
    </submittedName>
</protein>
<feature type="domain" description="GIY-YIG" evidence="2">
    <location>
        <begin position="8"/>
        <end position="83"/>
    </location>
</feature>
<dbReference type="PROSITE" id="PS50164">
    <property type="entry name" value="GIY_YIG"/>
    <property type="match status" value="1"/>
</dbReference>
<dbReference type="PANTHER" id="PTHR34477">
    <property type="entry name" value="UPF0213 PROTEIN YHBQ"/>
    <property type="match status" value="1"/>
</dbReference>
<comment type="caution">
    <text evidence="3">The sequence shown here is derived from an EMBL/GenBank/DDBJ whole genome shotgun (WGS) entry which is preliminary data.</text>
</comment>
<dbReference type="SUPFAM" id="SSF82771">
    <property type="entry name" value="GIY-YIG endonuclease"/>
    <property type="match status" value="1"/>
</dbReference>
<reference evidence="4" key="1">
    <citation type="submission" date="2017-09" db="EMBL/GenBank/DDBJ databases">
        <title>Depth-based differentiation of microbial function through sediment-hosted aquifers and enrichment of novel symbionts in the deep terrestrial subsurface.</title>
        <authorList>
            <person name="Probst A.J."/>
            <person name="Ladd B."/>
            <person name="Jarett J.K."/>
            <person name="Geller-Mcgrath D.E."/>
            <person name="Sieber C.M.K."/>
            <person name="Emerson J.B."/>
            <person name="Anantharaman K."/>
            <person name="Thomas B.C."/>
            <person name="Malmstrom R."/>
            <person name="Stieglmeier M."/>
            <person name="Klingl A."/>
            <person name="Woyke T."/>
            <person name="Ryan C.M."/>
            <person name="Banfield J.F."/>
        </authorList>
    </citation>
    <scope>NUCLEOTIDE SEQUENCE [LARGE SCALE GENOMIC DNA]</scope>
</reference>
<evidence type="ECO:0000313" key="4">
    <source>
        <dbReference type="Proteomes" id="UP000228510"/>
    </source>
</evidence>
<organism evidence="3 4">
    <name type="scientific">Candidatus Falkowbacteria bacterium CG10_big_fil_rev_8_21_14_0_10_44_15</name>
    <dbReference type="NCBI Taxonomy" id="1974569"/>
    <lineage>
        <taxon>Bacteria</taxon>
        <taxon>Candidatus Falkowiibacteriota</taxon>
    </lineage>
</organism>
<dbReference type="Pfam" id="PF01541">
    <property type="entry name" value="GIY-YIG"/>
    <property type="match status" value="1"/>
</dbReference>
<accession>A0A2H0V1V7</accession>
<dbReference type="InterPro" id="IPR000305">
    <property type="entry name" value="GIY-YIG_endonuc"/>
</dbReference>
<dbReference type="InterPro" id="IPR035901">
    <property type="entry name" value="GIY-YIG_endonuc_sf"/>
</dbReference>
<sequence>MWWGGGIIEIFTYIIQSLNNETFYTGISNSPSKRVTEHNRGKLSYTAVRRPWKLVYKKRHNSYGEVRKHEKLLKKKNKKYKKYLAEKWAASSVG</sequence>
<dbReference type="Proteomes" id="UP000228510">
    <property type="component" value="Unassembled WGS sequence"/>
</dbReference>
<gene>
    <name evidence="3" type="ORF">COU01_01825</name>
</gene>
<proteinExistence type="inferred from homology"/>